<dbReference type="InterPro" id="IPR017441">
    <property type="entry name" value="Protein_kinase_ATP_BS"/>
</dbReference>
<keyword evidence="6 7" id="KW-0067">ATP-binding</keyword>
<dbReference type="PANTHER" id="PTHR43289">
    <property type="entry name" value="MITOGEN-ACTIVATED PROTEIN KINASE KINASE KINASE 20-RELATED"/>
    <property type="match status" value="1"/>
</dbReference>
<organism evidence="11 12">
    <name type="scientific">Nocardia uniformis</name>
    <dbReference type="NCBI Taxonomy" id="53432"/>
    <lineage>
        <taxon>Bacteria</taxon>
        <taxon>Bacillati</taxon>
        <taxon>Actinomycetota</taxon>
        <taxon>Actinomycetes</taxon>
        <taxon>Mycobacteriales</taxon>
        <taxon>Nocardiaceae</taxon>
        <taxon>Nocardia</taxon>
    </lineage>
</organism>
<evidence type="ECO:0000313" key="12">
    <source>
        <dbReference type="Proteomes" id="UP000586827"/>
    </source>
</evidence>
<feature type="domain" description="Protein kinase" evidence="10">
    <location>
        <begin position="9"/>
        <end position="268"/>
    </location>
</feature>
<evidence type="ECO:0000256" key="1">
    <source>
        <dbReference type="ARBA" id="ARBA00012513"/>
    </source>
</evidence>
<dbReference type="SMART" id="SM00220">
    <property type="entry name" value="S_TKc"/>
    <property type="match status" value="1"/>
</dbReference>
<keyword evidence="5 11" id="KW-0418">Kinase</keyword>
<feature type="compositionally biased region" description="Basic and acidic residues" evidence="8">
    <location>
        <begin position="434"/>
        <end position="464"/>
    </location>
</feature>
<evidence type="ECO:0000313" key="11">
    <source>
        <dbReference type="EMBL" id="NNH70288.1"/>
    </source>
</evidence>
<keyword evidence="9" id="KW-0812">Transmembrane</keyword>
<dbReference type="InterPro" id="IPR008271">
    <property type="entry name" value="Ser/Thr_kinase_AS"/>
</dbReference>
<dbReference type="InterPro" id="IPR000719">
    <property type="entry name" value="Prot_kinase_dom"/>
</dbReference>
<dbReference type="Proteomes" id="UP000586827">
    <property type="component" value="Unassembled WGS sequence"/>
</dbReference>
<evidence type="ECO:0000256" key="6">
    <source>
        <dbReference type="ARBA" id="ARBA00022840"/>
    </source>
</evidence>
<dbReference type="InterPro" id="IPR011009">
    <property type="entry name" value="Kinase-like_dom_sf"/>
</dbReference>
<dbReference type="AlphaFoldDB" id="A0A849BYF3"/>
<feature type="compositionally biased region" description="Basic and acidic residues" evidence="8">
    <location>
        <begin position="314"/>
        <end position="334"/>
    </location>
</feature>
<name>A0A849BYF3_9NOCA</name>
<feature type="transmembrane region" description="Helical" evidence="9">
    <location>
        <begin position="341"/>
        <end position="360"/>
    </location>
</feature>
<comment type="caution">
    <text evidence="11">The sequence shown here is derived from an EMBL/GenBank/DDBJ whole genome shotgun (WGS) entry which is preliminary data.</text>
</comment>
<dbReference type="Pfam" id="PF00069">
    <property type="entry name" value="Pkinase"/>
    <property type="match status" value="1"/>
</dbReference>
<keyword evidence="12" id="KW-1185">Reference proteome</keyword>
<evidence type="ECO:0000256" key="5">
    <source>
        <dbReference type="ARBA" id="ARBA00022777"/>
    </source>
</evidence>
<feature type="region of interest" description="Disordered" evidence="8">
    <location>
        <begin position="266"/>
        <end position="338"/>
    </location>
</feature>
<dbReference type="PROSITE" id="PS50011">
    <property type="entry name" value="PROTEIN_KINASE_DOM"/>
    <property type="match status" value="1"/>
</dbReference>
<protein>
    <recommendedName>
        <fullName evidence="1">non-specific serine/threonine protein kinase</fullName>
        <ecNumber evidence="1">2.7.11.1</ecNumber>
    </recommendedName>
</protein>
<feature type="compositionally biased region" description="Pro residues" evidence="8">
    <location>
        <begin position="411"/>
        <end position="426"/>
    </location>
</feature>
<evidence type="ECO:0000256" key="2">
    <source>
        <dbReference type="ARBA" id="ARBA00022527"/>
    </source>
</evidence>
<evidence type="ECO:0000256" key="9">
    <source>
        <dbReference type="SAM" id="Phobius"/>
    </source>
</evidence>
<dbReference type="GO" id="GO:0005524">
    <property type="term" value="F:ATP binding"/>
    <property type="evidence" value="ECO:0007669"/>
    <property type="project" value="UniProtKB-UniRule"/>
</dbReference>
<dbReference type="FunFam" id="1.10.510.10:FF:000021">
    <property type="entry name" value="Serine/threonine protein kinase"/>
    <property type="match status" value="1"/>
</dbReference>
<keyword evidence="4 7" id="KW-0547">Nucleotide-binding</keyword>
<feature type="region of interest" description="Disordered" evidence="8">
    <location>
        <begin position="367"/>
        <end position="464"/>
    </location>
</feature>
<sequence length="464" mass="49566">MGDGRLGRYRLDELLGSGGSGQVWRALDTMTDRTVALKVLAPALAADASYRRRFEREARAAARLRGPHVVPLHHFGEVEGRLFIETAFIDGVDLESLLEWEGARTPEAGVELIAQVATALDEAHAAGVIHRDVKPSNIMVGLDDVAYLIDFGTAQQDGQSSMTLSGMVIGTPAYMAPERFTGHATARSDIYSLACVLYECLTGERPFRERNPARLMHAHVNVEPPRASDVNSAVPRRLNEVIARGMAKDPSARYASAGEFARATRASLRAPDPDPPTLALPPVATGATTDLTPPTEPLARIAKPSAAQRGSRTGRTEVIDKRSVDARGHPGTERRRNRRRLAAALVPASVIAAIIGAAWFSSLGPATQTPTTVSPATSVPETSEQQPIPALEPLASTAVQPPVTESESPITVPPQTAPATVPPPESDMPDDDTPDKKPDAKPDKEGHGGGKPNNDKSDRPDKKR</sequence>
<dbReference type="Gene3D" id="1.10.510.10">
    <property type="entry name" value="Transferase(Phosphotransferase) domain 1"/>
    <property type="match status" value="1"/>
</dbReference>
<dbReference type="GO" id="GO:0004674">
    <property type="term" value="F:protein serine/threonine kinase activity"/>
    <property type="evidence" value="ECO:0007669"/>
    <property type="project" value="UniProtKB-KW"/>
</dbReference>
<evidence type="ECO:0000256" key="7">
    <source>
        <dbReference type="PROSITE-ProRule" id="PRU10141"/>
    </source>
</evidence>
<feature type="compositionally biased region" description="Low complexity" evidence="8">
    <location>
        <begin position="280"/>
        <end position="289"/>
    </location>
</feature>
<dbReference type="Gene3D" id="3.30.200.20">
    <property type="entry name" value="Phosphorylase Kinase, domain 1"/>
    <property type="match status" value="1"/>
</dbReference>
<dbReference type="CDD" id="cd14014">
    <property type="entry name" value="STKc_PknB_like"/>
    <property type="match status" value="1"/>
</dbReference>
<evidence type="ECO:0000259" key="10">
    <source>
        <dbReference type="PROSITE" id="PS50011"/>
    </source>
</evidence>
<feature type="compositionally biased region" description="Polar residues" evidence="8">
    <location>
        <begin position="397"/>
        <end position="408"/>
    </location>
</feature>
<accession>A0A849BYF3</accession>
<keyword evidence="2" id="KW-0723">Serine/threonine-protein kinase</keyword>
<evidence type="ECO:0000256" key="8">
    <source>
        <dbReference type="SAM" id="MobiDB-lite"/>
    </source>
</evidence>
<evidence type="ECO:0000256" key="3">
    <source>
        <dbReference type="ARBA" id="ARBA00022679"/>
    </source>
</evidence>
<dbReference type="PANTHER" id="PTHR43289:SF6">
    <property type="entry name" value="SERINE_THREONINE-PROTEIN KINASE NEKL-3"/>
    <property type="match status" value="1"/>
</dbReference>
<evidence type="ECO:0000256" key="4">
    <source>
        <dbReference type="ARBA" id="ARBA00022741"/>
    </source>
</evidence>
<dbReference type="PROSITE" id="PS00107">
    <property type="entry name" value="PROTEIN_KINASE_ATP"/>
    <property type="match status" value="1"/>
</dbReference>
<keyword evidence="3" id="KW-0808">Transferase</keyword>
<dbReference type="EC" id="2.7.11.1" evidence="1"/>
<feature type="compositionally biased region" description="Low complexity" evidence="8">
    <location>
        <begin position="367"/>
        <end position="383"/>
    </location>
</feature>
<dbReference type="SUPFAM" id="SSF56112">
    <property type="entry name" value="Protein kinase-like (PK-like)"/>
    <property type="match status" value="1"/>
</dbReference>
<gene>
    <name evidence="11" type="ORF">HLB23_10500</name>
</gene>
<feature type="binding site" evidence="7">
    <location>
        <position position="38"/>
    </location>
    <ligand>
        <name>ATP</name>
        <dbReference type="ChEBI" id="CHEBI:30616"/>
    </ligand>
</feature>
<proteinExistence type="predicted"/>
<dbReference type="EMBL" id="JABELX010000003">
    <property type="protein sequence ID" value="NNH70288.1"/>
    <property type="molecule type" value="Genomic_DNA"/>
</dbReference>
<dbReference type="RefSeq" id="WP_169815195.1">
    <property type="nucleotide sequence ID" value="NZ_JABELX010000003.1"/>
</dbReference>
<keyword evidence="9" id="KW-1133">Transmembrane helix</keyword>
<keyword evidence="9" id="KW-0472">Membrane</keyword>
<dbReference type="PROSITE" id="PS00108">
    <property type="entry name" value="PROTEIN_KINASE_ST"/>
    <property type="match status" value="1"/>
</dbReference>
<reference evidence="11 12" key="1">
    <citation type="submission" date="2020-05" db="EMBL/GenBank/DDBJ databases">
        <title>MicrobeNet Type strains.</title>
        <authorList>
            <person name="Nicholson A.C."/>
        </authorList>
    </citation>
    <scope>NUCLEOTIDE SEQUENCE [LARGE SCALE GENOMIC DNA]</scope>
    <source>
        <strain evidence="11 12">JCM 3224</strain>
    </source>
</reference>